<evidence type="ECO:0000313" key="1">
    <source>
        <dbReference type="EMBL" id="ACC84767.1"/>
    </source>
</evidence>
<name>B2IZC5_NOSP7</name>
<keyword evidence="2" id="KW-1185">Reference proteome</keyword>
<evidence type="ECO:0000313" key="2">
    <source>
        <dbReference type="Proteomes" id="UP000001191"/>
    </source>
</evidence>
<evidence type="ECO:0008006" key="3">
    <source>
        <dbReference type="Google" id="ProtNLM"/>
    </source>
</evidence>
<dbReference type="Proteomes" id="UP000001191">
    <property type="component" value="Chromosome"/>
</dbReference>
<proteinExistence type="predicted"/>
<dbReference type="eggNOG" id="ENOG5030PR9">
    <property type="taxonomic scope" value="Bacteria"/>
</dbReference>
<dbReference type="EMBL" id="CP001037">
    <property type="protein sequence ID" value="ACC84767.1"/>
    <property type="molecule type" value="Genomic_DNA"/>
</dbReference>
<dbReference type="EnsemblBacteria" id="ACC84767">
    <property type="protein sequence ID" value="ACC84767"/>
    <property type="gene ID" value="Npun_F6505"/>
</dbReference>
<dbReference type="OrthoDB" id="582284at2"/>
<dbReference type="RefSeq" id="WP_012412703.1">
    <property type="nucleotide sequence ID" value="NC_010628.1"/>
</dbReference>
<protein>
    <recommendedName>
        <fullName evidence="3">DUF3865 domain-containing protein</fullName>
    </recommendedName>
</protein>
<reference evidence="1 2" key="2">
    <citation type="journal article" date="2013" name="Plant Physiol.">
        <title>A Nostoc punctiforme Sugar Transporter Necessary to Establish a Cyanobacterium-Plant Symbiosis.</title>
        <authorList>
            <person name="Ekman M."/>
            <person name="Picossi S."/>
            <person name="Campbell E.L."/>
            <person name="Meeks J.C."/>
            <person name="Flores E."/>
        </authorList>
    </citation>
    <scope>NUCLEOTIDE SEQUENCE [LARGE SCALE GENOMIC DNA]</scope>
    <source>
        <strain evidence="2">ATCC 29133 / PCC 73102</strain>
    </source>
</reference>
<dbReference type="HOGENOM" id="CLU_1150554_0_0_3"/>
<dbReference type="Pfam" id="PF12981">
    <property type="entry name" value="DUF3865"/>
    <property type="match status" value="1"/>
</dbReference>
<dbReference type="SUPFAM" id="SSF48613">
    <property type="entry name" value="Heme oxygenase-like"/>
    <property type="match status" value="1"/>
</dbReference>
<dbReference type="KEGG" id="npu:Npun_F6505"/>
<dbReference type="STRING" id="63737.Npun_F6505"/>
<dbReference type="InterPro" id="IPR016084">
    <property type="entry name" value="Haem_Oase-like_multi-hlx"/>
</dbReference>
<dbReference type="InterPro" id="IPR024477">
    <property type="entry name" value="DUF3865_CADD-like"/>
</dbReference>
<dbReference type="AlphaFoldDB" id="B2IZC5"/>
<sequence>MEFNHLTKQLNQLLAQDYVAFSITENPVVQMLSQASFAQIAYVMQQYSIFPKELVGFTELARRKALGAGWNGVAQELQENIDEEMGSTTGGISHYTLLADGLEEGLGVAVKNTMPSVATSKLLRTVLSLFDRQVDYVLGATYAIEATSIPELTLIVKLVEWLHEGAIPKDLQYFFSKHLDEWEIEHEAGLRTSVAAYIQPEEFGEFAAGFRAMIDAMQVWWQELAQEAISSEVVLSTAIAQHH</sequence>
<accession>B2IZC5</accession>
<organism evidence="1 2">
    <name type="scientific">Nostoc punctiforme (strain ATCC 29133 / PCC 73102)</name>
    <dbReference type="NCBI Taxonomy" id="63737"/>
    <lineage>
        <taxon>Bacteria</taxon>
        <taxon>Bacillati</taxon>
        <taxon>Cyanobacteriota</taxon>
        <taxon>Cyanophyceae</taxon>
        <taxon>Nostocales</taxon>
        <taxon>Nostocaceae</taxon>
        <taxon>Nostoc</taxon>
    </lineage>
</organism>
<reference evidence="2" key="1">
    <citation type="submission" date="2008-04" db="EMBL/GenBank/DDBJ databases">
        <title>Complete sequence of chromosome of Nostoc punctiforme ATCC 29133.</title>
        <authorList>
            <consortium name="US DOE Joint Genome Institute"/>
            <person name="Copeland A."/>
            <person name="Lucas S."/>
            <person name="Lapidus A."/>
            <person name="Glavina del Rio T."/>
            <person name="Dalin E."/>
            <person name="Tice H."/>
            <person name="Pitluck S."/>
            <person name="Chain P."/>
            <person name="Malfatti S."/>
            <person name="Shin M."/>
            <person name="Vergez L."/>
            <person name="Schmutz J."/>
            <person name="Larimer F."/>
            <person name="Land M."/>
            <person name="Hauser L."/>
            <person name="Kyrpides N."/>
            <person name="Kim E."/>
            <person name="Meeks J.C."/>
            <person name="Elhai J."/>
            <person name="Campbell E.L."/>
            <person name="Thiel T."/>
            <person name="Longmire J."/>
            <person name="Potts M."/>
            <person name="Atlas R."/>
        </authorList>
    </citation>
    <scope>NUCLEOTIDE SEQUENCE [LARGE SCALE GENOMIC DNA]</scope>
    <source>
        <strain evidence="2">ATCC 29133 / PCC 73102</strain>
    </source>
</reference>
<dbReference type="SMR" id="B2IZC5"/>
<gene>
    <name evidence="1" type="ordered locus">Npun_F6505</name>
</gene>
<dbReference type="Gene3D" id="1.20.910.10">
    <property type="entry name" value="Heme oxygenase-like"/>
    <property type="match status" value="1"/>
</dbReference>